<accession>A0A934KEM7</accession>
<feature type="domain" description="VOC" evidence="1">
    <location>
        <begin position="1"/>
        <end position="112"/>
    </location>
</feature>
<name>A0A934KEM7_9BACT</name>
<dbReference type="InterPro" id="IPR029068">
    <property type="entry name" value="Glyas_Bleomycin-R_OHBP_Dase"/>
</dbReference>
<dbReference type="SUPFAM" id="SSF54593">
    <property type="entry name" value="Glyoxalase/Bleomycin resistance protein/Dihydroxybiphenyl dioxygenase"/>
    <property type="match status" value="1"/>
</dbReference>
<reference evidence="2 3" key="1">
    <citation type="submission" date="2020-10" db="EMBL/GenBank/DDBJ databases">
        <title>Ca. Dormibacterota MAGs.</title>
        <authorList>
            <person name="Montgomery K."/>
        </authorList>
    </citation>
    <scope>NUCLEOTIDE SEQUENCE [LARGE SCALE GENOMIC DNA]</scope>
    <source>
        <strain evidence="2">SC8811_S16_3</strain>
    </source>
</reference>
<proteinExistence type="predicted"/>
<dbReference type="Proteomes" id="UP000620075">
    <property type="component" value="Unassembled WGS sequence"/>
</dbReference>
<dbReference type="Gene3D" id="3.10.180.10">
    <property type="entry name" value="2,3-Dihydroxybiphenyl 1,2-Dioxygenase, domain 1"/>
    <property type="match status" value="1"/>
</dbReference>
<dbReference type="AlphaFoldDB" id="A0A934KEM7"/>
<evidence type="ECO:0000259" key="1">
    <source>
        <dbReference type="PROSITE" id="PS51819"/>
    </source>
</evidence>
<evidence type="ECO:0000313" key="3">
    <source>
        <dbReference type="Proteomes" id="UP000620075"/>
    </source>
</evidence>
<dbReference type="Pfam" id="PF18029">
    <property type="entry name" value="Glyoxalase_6"/>
    <property type="match status" value="1"/>
</dbReference>
<sequence length="116" mass="12840">MTFTSLDPGRLADFWASALGYTERRDSEKEVLLGPSGWGFPRFSFQRGQQGPTEEQDAIHLDLTATDMEAAVSRLLALGATRLWTIPISQSGTTTWTTMRDPDGNKFCVVQQLTGE</sequence>
<dbReference type="PANTHER" id="PTHR35908:SF1">
    <property type="entry name" value="CONSERVED PROTEIN"/>
    <property type="match status" value="1"/>
</dbReference>
<protein>
    <submittedName>
        <fullName evidence="2">VOC family protein</fullName>
    </submittedName>
</protein>
<comment type="caution">
    <text evidence="2">The sequence shown here is derived from an EMBL/GenBank/DDBJ whole genome shotgun (WGS) entry which is preliminary data.</text>
</comment>
<dbReference type="CDD" id="cd06587">
    <property type="entry name" value="VOC"/>
    <property type="match status" value="1"/>
</dbReference>
<dbReference type="InterPro" id="IPR037523">
    <property type="entry name" value="VOC_core"/>
</dbReference>
<gene>
    <name evidence="2" type="ORF">JF888_01925</name>
</gene>
<dbReference type="PANTHER" id="PTHR35908">
    <property type="entry name" value="HYPOTHETICAL FUSION PROTEIN"/>
    <property type="match status" value="1"/>
</dbReference>
<dbReference type="InterPro" id="IPR041581">
    <property type="entry name" value="Glyoxalase_6"/>
</dbReference>
<organism evidence="2 3">
    <name type="scientific">Candidatus Dormiibacter inghamiae</name>
    <dbReference type="NCBI Taxonomy" id="3127013"/>
    <lineage>
        <taxon>Bacteria</taxon>
        <taxon>Bacillati</taxon>
        <taxon>Candidatus Dormiibacterota</taxon>
        <taxon>Candidatus Dormibacteria</taxon>
        <taxon>Candidatus Dormibacterales</taxon>
        <taxon>Candidatus Dormibacteraceae</taxon>
        <taxon>Candidatus Dormiibacter</taxon>
    </lineage>
</organism>
<dbReference type="EMBL" id="JAEKNQ010000010">
    <property type="protein sequence ID" value="MBJ7601951.1"/>
    <property type="molecule type" value="Genomic_DNA"/>
</dbReference>
<evidence type="ECO:0000313" key="2">
    <source>
        <dbReference type="EMBL" id="MBJ7601951.1"/>
    </source>
</evidence>
<dbReference type="PROSITE" id="PS51819">
    <property type="entry name" value="VOC"/>
    <property type="match status" value="1"/>
</dbReference>